<organism evidence="2 3">
    <name type="scientific">Shewanella salipaludis</name>
    <dbReference type="NCBI Taxonomy" id="2723052"/>
    <lineage>
        <taxon>Bacteria</taxon>
        <taxon>Pseudomonadati</taxon>
        <taxon>Pseudomonadota</taxon>
        <taxon>Gammaproteobacteria</taxon>
        <taxon>Alteromonadales</taxon>
        <taxon>Shewanellaceae</taxon>
        <taxon>Shewanella</taxon>
    </lineage>
</organism>
<evidence type="ECO:0000313" key="3">
    <source>
        <dbReference type="Proteomes" id="UP000737113"/>
    </source>
</evidence>
<keyword evidence="1" id="KW-0472">Membrane</keyword>
<reference evidence="2" key="1">
    <citation type="submission" date="2020-04" db="EMBL/GenBank/DDBJ databases">
        <title>Description of Shewanella salipaludis sp. nov., isolated from a salt marsh.</title>
        <authorList>
            <person name="Park S."/>
            <person name="Yoon J.-H."/>
        </authorList>
    </citation>
    <scope>NUCLEOTIDE SEQUENCE</scope>
    <source>
        <strain evidence="2">SHSM-M6</strain>
    </source>
</reference>
<keyword evidence="1" id="KW-0812">Transmembrane</keyword>
<accession>A0A972FQ84</accession>
<feature type="transmembrane region" description="Helical" evidence="1">
    <location>
        <begin position="12"/>
        <end position="32"/>
    </location>
</feature>
<evidence type="ECO:0008006" key="4">
    <source>
        <dbReference type="Google" id="ProtNLM"/>
    </source>
</evidence>
<dbReference type="Proteomes" id="UP000737113">
    <property type="component" value="Unassembled WGS sequence"/>
</dbReference>
<keyword evidence="3" id="KW-1185">Reference proteome</keyword>
<proteinExistence type="predicted"/>
<sequence length="99" mass="11780">MNIKPFGRPFLGYHLVIYLLLFLCWLLLRLFSSHATDFGWGFIPFVISLPFVPFILVWLGVQFSRHFRYFKEGHHRGQHACHCACTMGLLLLYIFHFVY</sequence>
<evidence type="ECO:0000313" key="2">
    <source>
        <dbReference type="EMBL" id="NMH63747.1"/>
    </source>
</evidence>
<feature type="transmembrane region" description="Helical" evidence="1">
    <location>
        <begin position="80"/>
        <end position="98"/>
    </location>
</feature>
<name>A0A972FQ84_9GAMM</name>
<protein>
    <recommendedName>
        <fullName evidence="4">Transmembrane protein</fullName>
    </recommendedName>
</protein>
<dbReference type="AlphaFoldDB" id="A0A972FQ84"/>
<gene>
    <name evidence="2" type="ORF">HC757_00915</name>
</gene>
<keyword evidence="1" id="KW-1133">Transmembrane helix</keyword>
<dbReference type="EMBL" id="JAAXYH010000001">
    <property type="protein sequence ID" value="NMH63747.1"/>
    <property type="molecule type" value="Genomic_DNA"/>
</dbReference>
<evidence type="ECO:0000256" key="1">
    <source>
        <dbReference type="SAM" id="Phobius"/>
    </source>
</evidence>
<comment type="caution">
    <text evidence="2">The sequence shown here is derived from an EMBL/GenBank/DDBJ whole genome shotgun (WGS) entry which is preliminary data.</text>
</comment>
<feature type="transmembrane region" description="Helical" evidence="1">
    <location>
        <begin position="38"/>
        <end position="59"/>
    </location>
</feature>